<name>A0A0S2IRN2_LEPBO</name>
<dbReference type="Proteomes" id="UP000058857">
    <property type="component" value="Chromosome 1"/>
</dbReference>
<gene>
    <name evidence="1" type="ORF">LBBP_02046</name>
</gene>
<proteinExistence type="predicted"/>
<protein>
    <submittedName>
        <fullName evidence="1">Uncharacterized protein</fullName>
    </submittedName>
</protein>
<accession>A0A0S2IRN2</accession>
<dbReference type="EMBL" id="CP012029">
    <property type="protein sequence ID" value="ALO26314.1"/>
    <property type="molecule type" value="Genomic_DNA"/>
</dbReference>
<sequence length="64" mass="7834">MEWSYLFVNDARSLYLFIPSNGKFRKIKDFLFQFQSKEQNIFILLPSGPHKLRLEKRLIHHRKL</sequence>
<evidence type="ECO:0000313" key="2">
    <source>
        <dbReference type="Proteomes" id="UP000058857"/>
    </source>
</evidence>
<dbReference type="PATRIC" id="fig|280505.15.peg.2006"/>
<organism evidence="1">
    <name type="scientific">Leptospira borgpetersenii serovar Ballum</name>
    <dbReference type="NCBI Taxonomy" id="280505"/>
    <lineage>
        <taxon>Bacteria</taxon>
        <taxon>Pseudomonadati</taxon>
        <taxon>Spirochaetota</taxon>
        <taxon>Spirochaetia</taxon>
        <taxon>Leptospirales</taxon>
        <taxon>Leptospiraceae</taxon>
        <taxon>Leptospira</taxon>
    </lineage>
</organism>
<dbReference type="AlphaFoldDB" id="A0A0S2IRN2"/>
<evidence type="ECO:0000313" key="1">
    <source>
        <dbReference type="EMBL" id="ALO26314.1"/>
    </source>
</evidence>
<reference evidence="1 2" key="1">
    <citation type="journal article" date="2015" name="PLoS Negl. Trop. Dis.">
        <title>Distribution of Plasmids in Distinct Leptospira Pathogenic Species.</title>
        <authorList>
            <person name="Wang Y."/>
            <person name="Zhuang X."/>
            <person name="Zhong Y."/>
            <person name="Zhang C."/>
            <person name="Zhang Y."/>
            <person name="Zeng L."/>
            <person name="Zhu Y."/>
            <person name="He P."/>
            <person name="Dong K."/>
            <person name="Pal U."/>
            <person name="Guo X."/>
            <person name="Qin J."/>
        </authorList>
    </citation>
    <scope>NUCLEOTIDE SEQUENCE [LARGE SCALE GENOMIC DNA]</scope>
    <source>
        <strain evidence="1 2">56604</strain>
    </source>
</reference>